<evidence type="ECO:0000313" key="11">
    <source>
        <dbReference type="EMBL" id="ACH87771.1"/>
    </source>
</evidence>
<keyword evidence="9" id="KW-1133">Transmembrane helix</keyword>
<dbReference type="InterPro" id="IPR000873">
    <property type="entry name" value="AMP-dep_synth/lig_dom"/>
</dbReference>
<keyword evidence="9" id="KW-0812">Transmembrane</keyword>
<dbReference type="PANTHER" id="PTHR24096">
    <property type="entry name" value="LONG-CHAIN-FATTY-ACID--COA LIGASE"/>
    <property type="match status" value="1"/>
</dbReference>
<dbReference type="Pfam" id="PF00501">
    <property type="entry name" value="AMP-binding"/>
    <property type="match status" value="1"/>
</dbReference>
<dbReference type="Gene3D" id="2.30.38.10">
    <property type="entry name" value="Luciferase, Domain 3"/>
    <property type="match status" value="1"/>
</dbReference>
<dbReference type="SUPFAM" id="SSF56801">
    <property type="entry name" value="Acetyl-CoA synthetase-like"/>
    <property type="match status" value="1"/>
</dbReference>
<keyword evidence="9" id="KW-0472">Membrane</keyword>
<sequence>MLTHLSANSTITTLRDPTVKSPFEANTTLGVLPFFHVYGLYVVLLSVLEGRRIITMNKFDLEEYLSTIQRYKIEKLALVPPIVQYLIKNPVVNQYDLSSVKEIGCGGAPISEASIQTIRKKLKLKEVRQGYGLTESGYGVSLTPIGHTRPGSVGKLYPGLSAVVRDVRTGENLGVYVEGEICFKGDTLMKGYYANPKATQTSFTSDGWLRTGDIGYYDNDGYLYIVDRLKDVIKYKGY</sequence>
<evidence type="ECO:0000256" key="3">
    <source>
        <dbReference type="ARBA" id="ARBA00006432"/>
    </source>
</evidence>
<comment type="subcellular location">
    <subcellularLocation>
        <location evidence="2">Peroxisome</location>
    </subcellularLocation>
</comment>
<evidence type="ECO:0000256" key="9">
    <source>
        <dbReference type="SAM" id="Phobius"/>
    </source>
</evidence>
<dbReference type="GO" id="GO:0046872">
    <property type="term" value="F:metal ion binding"/>
    <property type="evidence" value="ECO:0007669"/>
    <property type="project" value="UniProtKB-KW"/>
</dbReference>
<feature type="transmembrane region" description="Helical" evidence="9">
    <location>
        <begin position="29"/>
        <end position="48"/>
    </location>
</feature>
<organism evidence="11">
    <name type="scientific">Acrossus rufipes</name>
    <name type="common">Night-flying dung beetle</name>
    <name type="synonym">Aphodius rufipes</name>
    <dbReference type="NCBI Taxonomy" id="207206"/>
    <lineage>
        <taxon>Eukaryota</taxon>
        <taxon>Metazoa</taxon>
        <taxon>Ecdysozoa</taxon>
        <taxon>Arthropoda</taxon>
        <taxon>Hexapoda</taxon>
        <taxon>Insecta</taxon>
        <taxon>Pterygota</taxon>
        <taxon>Neoptera</taxon>
        <taxon>Endopterygota</taxon>
        <taxon>Coleoptera</taxon>
        <taxon>Polyphaga</taxon>
        <taxon>Scarabaeiformia</taxon>
        <taxon>Scarabaeidae</taxon>
        <taxon>Aphodiinae</taxon>
        <taxon>Acrossus</taxon>
    </lineage>
</organism>
<evidence type="ECO:0000256" key="1">
    <source>
        <dbReference type="ARBA" id="ARBA00001946"/>
    </source>
</evidence>
<feature type="non-terminal residue" evidence="11">
    <location>
        <position position="238"/>
    </location>
</feature>
<keyword evidence="6" id="KW-0067">ATP-binding</keyword>
<evidence type="ECO:0000256" key="2">
    <source>
        <dbReference type="ARBA" id="ARBA00004275"/>
    </source>
</evidence>
<dbReference type="EMBL" id="EU684077">
    <property type="protein sequence ID" value="ACH87771.1"/>
    <property type="molecule type" value="Genomic_DNA"/>
</dbReference>
<dbReference type="GO" id="GO:0005777">
    <property type="term" value="C:peroxisome"/>
    <property type="evidence" value="ECO:0007669"/>
    <property type="project" value="UniProtKB-SubCell"/>
</dbReference>
<keyword evidence="5" id="KW-0547">Nucleotide-binding</keyword>
<comment type="cofactor">
    <cofactor evidence="1">
        <name>Mg(2+)</name>
        <dbReference type="ChEBI" id="CHEBI:18420"/>
    </cofactor>
</comment>
<feature type="non-terminal residue" evidence="11">
    <location>
        <position position="1"/>
    </location>
</feature>
<protein>
    <submittedName>
        <fullName evidence="11">Putative fatty acyl-CoA synthetase</fullName>
    </submittedName>
</protein>
<evidence type="ECO:0000256" key="6">
    <source>
        <dbReference type="ARBA" id="ARBA00022840"/>
    </source>
</evidence>
<keyword evidence="7" id="KW-0460">Magnesium</keyword>
<feature type="domain" description="AMP-dependent synthetase/ligase" evidence="10">
    <location>
        <begin position="1"/>
        <end position="193"/>
    </location>
</feature>
<evidence type="ECO:0000256" key="5">
    <source>
        <dbReference type="ARBA" id="ARBA00022741"/>
    </source>
</evidence>
<keyword evidence="4" id="KW-0479">Metal-binding</keyword>
<dbReference type="GO" id="GO:0005524">
    <property type="term" value="F:ATP binding"/>
    <property type="evidence" value="ECO:0007669"/>
    <property type="project" value="UniProtKB-KW"/>
</dbReference>
<evidence type="ECO:0000259" key="10">
    <source>
        <dbReference type="Pfam" id="PF00501"/>
    </source>
</evidence>
<evidence type="ECO:0000256" key="4">
    <source>
        <dbReference type="ARBA" id="ARBA00022723"/>
    </source>
</evidence>
<comment type="similarity">
    <text evidence="3">Belongs to the ATP-dependent AMP-binding enzyme family.</text>
</comment>
<evidence type="ECO:0000256" key="7">
    <source>
        <dbReference type="ARBA" id="ARBA00022842"/>
    </source>
</evidence>
<keyword evidence="8" id="KW-0576">Peroxisome</keyword>
<proteinExistence type="inferred from homology"/>
<dbReference type="Gene3D" id="3.40.50.980">
    <property type="match status" value="1"/>
</dbReference>
<dbReference type="GO" id="GO:0016405">
    <property type="term" value="F:CoA-ligase activity"/>
    <property type="evidence" value="ECO:0007669"/>
    <property type="project" value="TreeGrafter"/>
</dbReference>
<dbReference type="PANTHER" id="PTHR24096:SF423">
    <property type="entry name" value="GM05240P"/>
    <property type="match status" value="1"/>
</dbReference>
<reference evidence="11" key="1">
    <citation type="journal article" date="2009" name="Mol. Phylogenet. Evol.">
        <title>The evolution of the adenylate-forming protein family in beetles: multiple luciferase gene paralogues in fireflies and glow-worms.</title>
        <authorList>
            <person name="Day J.C."/>
            <person name="Goodall T.I."/>
            <person name="Bailey M.J."/>
        </authorList>
    </citation>
    <scope>NUCLEOTIDE SEQUENCE</scope>
    <source>
        <strain evidence="11">AfrOxM1</strain>
    </source>
</reference>
<dbReference type="AlphaFoldDB" id="B8QRL8"/>
<evidence type="ECO:0000256" key="8">
    <source>
        <dbReference type="ARBA" id="ARBA00023140"/>
    </source>
</evidence>
<accession>B8QRL8</accession>
<name>B8QRL8_ACRRU</name>